<gene>
    <name evidence="2" type="ORF">GSCOC_T00036110001</name>
</gene>
<dbReference type="AlphaFoldDB" id="A0A068UW24"/>
<dbReference type="Proteomes" id="UP000295252">
    <property type="component" value="Unassembled WGS sequence"/>
</dbReference>
<dbReference type="InParanoid" id="A0A068UW24"/>
<dbReference type="EMBL" id="HG739151">
    <property type="protein sequence ID" value="CDP12507.1"/>
    <property type="molecule type" value="Genomic_DNA"/>
</dbReference>
<protein>
    <submittedName>
        <fullName evidence="2">DH200=94 genomic scaffold, scaffold_67</fullName>
    </submittedName>
</protein>
<name>A0A068UW24_COFCA</name>
<keyword evidence="1" id="KW-0812">Transmembrane</keyword>
<accession>A0A068UW24</accession>
<feature type="transmembrane region" description="Helical" evidence="1">
    <location>
        <begin position="66"/>
        <end position="92"/>
    </location>
</feature>
<keyword evidence="1" id="KW-0472">Membrane</keyword>
<evidence type="ECO:0000313" key="2">
    <source>
        <dbReference type="EMBL" id="CDP12507.1"/>
    </source>
</evidence>
<evidence type="ECO:0000313" key="3">
    <source>
        <dbReference type="Proteomes" id="UP000295252"/>
    </source>
</evidence>
<organism evidence="2 3">
    <name type="scientific">Coffea canephora</name>
    <name type="common">Robusta coffee</name>
    <dbReference type="NCBI Taxonomy" id="49390"/>
    <lineage>
        <taxon>Eukaryota</taxon>
        <taxon>Viridiplantae</taxon>
        <taxon>Streptophyta</taxon>
        <taxon>Embryophyta</taxon>
        <taxon>Tracheophyta</taxon>
        <taxon>Spermatophyta</taxon>
        <taxon>Magnoliopsida</taxon>
        <taxon>eudicotyledons</taxon>
        <taxon>Gunneridae</taxon>
        <taxon>Pentapetalae</taxon>
        <taxon>asterids</taxon>
        <taxon>lamiids</taxon>
        <taxon>Gentianales</taxon>
        <taxon>Rubiaceae</taxon>
        <taxon>Ixoroideae</taxon>
        <taxon>Gardenieae complex</taxon>
        <taxon>Bertiereae - Coffeeae clade</taxon>
        <taxon>Coffeeae</taxon>
        <taxon>Coffea</taxon>
    </lineage>
</organism>
<reference evidence="3" key="1">
    <citation type="journal article" date="2014" name="Science">
        <title>The coffee genome provides insight into the convergent evolution of caffeine biosynthesis.</title>
        <authorList>
            <person name="Denoeud F."/>
            <person name="Carretero-Paulet L."/>
            <person name="Dereeper A."/>
            <person name="Droc G."/>
            <person name="Guyot R."/>
            <person name="Pietrella M."/>
            <person name="Zheng C."/>
            <person name="Alberti A."/>
            <person name="Anthony F."/>
            <person name="Aprea G."/>
            <person name="Aury J.M."/>
            <person name="Bento P."/>
            <person name="Bernard M."/>
            <person name="Bocs S."/>
            <person name="Campa C."/>
            <person name="Cenci A."/>
            <person name="Combes M.C."/>
            <person name="Crouzillat D."/>
            <person name="Da Silva C."/>
            <person name="Daddiego L."/>
            <person name="De Bellis F."/>
            <person name="Dussert S."/>
            <person name="Garsmeur O."/>
            <person name="Gayraud T."/>
            <person name="Guignon V."/>
            <person name="Jahn K."/>
            <person name="Jamilloux V."/>
            <person name="Joet T."/>
            <person name="Labadie K."/>
            <person name="Lan T."/>
            <person name="Leclercq J."/>
            <person name="Lepelley M."/>
            <person name="Leroy T."/>
            <person name="Li L.T."/>
            <person name="Librado P."/>
            <person name="Lopez L."/>
            <person name="Munoz A."/>
            <person name="Noel B."/>
            <person name="Pallavicini A."/>
            <person name="Perrotta G."/>
            <person name="Poncet V."/>
            <person name="Pot D."/>
            <person name="Priyono X."/>
            <person name="Rigoreau M."/>
            <person name="Rouard M."/>
            <person name="Rozas J."/>
            <person name="Tranchant-Dubreuil C."/>
            <person name="VanBuren R."/>
            <person name="Zhang Q."/>
            <person name="Andrade A.C."/>
            <person name="Argout X."/>
            <person name="Bertrand B."/>
            <person name="de Kochko A."/>
            <person name="Graziosi G."/>
            <person name="Henry R.J."/>
            <person name="Jayarama X."/>
            <person name="Ming R."/>
            <person name="Nagai C."/>
            <person name="Rounsley S."/>
            <person name="Sankoff D."/>
            <person name="Giuliano G."/>
            <person name="Albert V.A."/>
            <person name="Wincker P."/>
            <person name="Lashermes P."/>
        </authorList>
    </citation>
    <scope>NUCLEOTIDE SEQUENCE [LARGE SCALE GENOMIC DNA]</scope>
    <source>
        <strain evidence="3">cv. DH200-94</strain>
    </source>
</reference>
<keyword evidence="1" id="KW-1133">Transmembrane helix</keyword>
<dbReference type="Gramene" id="CDP12507">
    <property type="protein sequence ID" value="CDP12507"/>
    <property type="gene ID" value="GSCOC_T00036110001"/>
</dbReference>
<proteinExistence type="predicted"/>
<keyword evidence="3" id="KW-1185">Reference proteome</keyword>
<evidence type="ECO:0000256" key="1">
    <source>
        <dbReference type="SAM" id="Phobius"/>
    </source>
</evidence>
<sequence>MTHFWFLYIPSAFSLRYRYSFVSYKSQKICCLNVRGRVVSYGKNNLPNCNFLVQFPYFTIISSSYWFFPLFVLQYTICQSTVSLLVFVFPLLSMRNSRMKVLPILSEWFLFPPGN</sequence>